<name>A0A371H823_MUCPR</name>
<feature type="transmembrane region" description="Helical" evidence="6">
    <location>
        <begin position="282"/>
        <end position="301"/>
    </location>
</feature>
<feature type="chain" id="PRO_5016926986" description="Protein GPR107" evidence="7">
    <location>
        <begin position="26"/>
        <end position="498"/>
    </location>
</feature>
<dbReference type="InterPro" id="IPR053937">
    <property type="entry name" value="GOST_TM"/>
</dbReference>
<keyword evidence="3 7" id="KW-0732">Signal</keyword>
<evidence type="ECO:0000256" key="7">
    <source>
        <dbReference type="SAM" id="SignalP"/>
    </source>
</evidence>
<dbReference type="InterPro" id="IPR054103">
    <property type="entry name" value="CAND6-7_N"/>
</dbReference>
<reference evidence="10" key="1">
    <citation type="submission" date="2018-05" db="EMBL/GenBank/DDBJ databases">
        <title>Draft genome of Mucuna pruriens seed.</title>
        <authorList>
            <person name="Nnadi N.E."/>
            <person name="Vos R."/>
            <person name="Hasami M.H."/>
            <person name="Devisetty U.K."/>
            <person name="Aguiy J.C."/>
        </authorList>
    </citation>
    <scope>NUCLEOTIDE SEQUENCE [LARGE SCALE GENOMIC DNA]</scope>
    <source>
        <strain evidence="10">JCA_2017</strain>
    </source>
</reference>
<dbReference type="GO" id="GO:0016020">
    <property type="term" value="C:membrane"/>
    <property type="evidence" value="ECO:0007669"/>
    <property type="project" value="UniProtKB-SubCell"/>
</dbReference>
<dbReference type="PANTHER" id="PTHR21229">
    <property type="entry name" value="LUNG SEVEN TRANSMEMBRANE RECEPTOR"/>
    <property type="match status" value="1"/>
</dbReference>
<keyword evidence="2 6" id="KW-0812">Transmembrane</keyword>
<feature type="domain" description="CAND6/7 N-terminal" evidence="9">
    <location>
        <begin position="28"/>
        <end position="159"/>
    </location>
</feature>
<keyword evidence="5 6" id="KW-0472">Membrane</keyword>
<evidence type="ECO:0008006" key="12">
    <source>
        <dbReference type="Google" id="ProtNLM"/>
    </source>
</evidence>
<feature type="non-terminal residue" evidence="10">
    <location>
        <position position="1"/>
    </location>
</feature>
<keyword evidence="11" id="KW-1185">Reference proteome</keyword>
<dbReference type="AlphaFoldDB" id="A0A371H823"/>
<accession>A0A371H823</accession>
<gene>
    <name evidence="10" type="ORF">CR513_18206</name>
</gene>
<dbReference type="Proteomes" id="UP000257109">
    <property type="component" value="Unassembled WGS sequence"/>
</dbReference>
<evidence type="ECO:0000256" key="3">
    <source>
        <dbReference type="ARBA" id="ARBA00022729"/>
    </source>
</evidence>
<dbReference type="OrthoDB" id="29657at2759"/>
<dbReference type="PANTHER" id="PTHR21229:SF2">
    <property type="entry name" value="RE59932P"/>
    <property type="match status" value="1"/>
</dbReference>
<dbReference type="Pfam" id="PF21904">
    <property type="entry name" value="CAND6-7_N"/>
    <property type="match status" value="1"/>
</dbReference>
<evidence type="ECO:0000256" key="1">
    <source>
        <dbReference type="ARBA" id="ARBA00004141"/>
    </source>
</evidence>
<evidence type="ECO:0000259" key="9">
    <source>
        <dbReference type="Pfam" id="PF21904"/>
    </source>
</evidence>
<dbReference type="InterPro" id="IPR009637">
    <property type="entry name" value="GPR107/GPR108-like"/>
</dbReference>
<feature type="transmembrane region" description="Helical" evidence="6">
    <location>
        <begin position="244"/>
        <end position="270"/>
    </location>
</feature>
<feature type="transmembrane region" description="Helical" evidence="6">
    <location>
        <begin position="362"/>
        <end position="384"/>
    </location>
</feature>
<dbReference type="EMBL" id="QJKJ01003364">
    <property type="protein sequence ID" value="RDX98823.1"/>
    <property type="molecule type" value="Genomic_DNA"/>
</dbReference>
<organism evidence="10 11">
    <name type="scientific">Mucuna pruriens</name>
    <name type="common">Velvet bean</name>
    <name type="synonym">Dolichos pruriens</name>
    <dbReference type="NCBI Taxonomy" id="157652"/>
    <lineage>
        <taxon>Eukaryota</taxon>
        <taxon>Viridiplantae</taxon>
        <taxon>Streptophyta</taxon>
        <taxon>Embryophyta</taxon>
        <taxon>Tracheophyta</taxon>
        <taxon>Spermatophyta</taxon>
        <taxon>Magnoliopsida</taxon>
        <taxon>eudicotyledons</taxon>
        <taxon>Gunneridae</taxon>
        <taxon>Pentapetalae</taxon>
        <taxon>rosids</taxon>
        <taxon>fabids</taxon>
        <taxon>Fabales</taxon>
        <taxon>Fabaceae</taxon>
        <taxon>Papilionoideae</taxon>
        <taxon>50 kb inversion clade</taxon>
        <taxon>NPAAA clade</taxon>
        <taxon>indigoferoid/millettioid clade</taxon>
        <taxon>Phaseoleae</taxon>
        <taxon>Mucuna</taxon>
    </lineage>
</organism>
<feature type="signal peptide" evidence="7">
    <location>
        <begin position="1"/>
        <end position="25"/>
    </location>
</feature>
<feature type="domain" description="GOST seven transmembrane" evidence="8">
    <location>
        <begin position="177"/>
        <end position="417"/>
    </location>
</feature>
<proteinExistence type="predicted"/>
<feature type="transmembrane region" description="Helical" evidence="6">
    <location>
        <begin position="313"/>
        <end position="334"/>
    </location>
</feature>
<keyword evidence="4 6" id="KW-1133">Transmembrane helix</keyword>
<feature type="transmembrane region" description="Helical" evidence="6">
    <location>
        <begin position="176"/>
        <end position="196"/>
    </location>
</feature>
<evidence type="ECO:0000256" key="2">
    <source>
        <dbReference type="ARBA" id="ARBA00022692"/>
    </source>
</evidence>
<evidence type="ECO:0000256" key="6">
    <source>
        <dbReference type="SAM" id="Phobius"/>
    </source>
</evidence>
<evidence type="ECO:0000256" key="4">
    <source>
        <dbReference type="ARBA" id="ARBA00022989"/>
    </source>
</evidence>
<evidence type="ECO:0000313" key="11">
    <source>
        <dbReference type="Proteomes" id="UP000257109"/>
    </source>
</evidence>
<feature type="transmembrane region" description="Helical" evidence="6">
    <location>
        <begin position="208"/>
        <end position="224"/>
    </location>
</feature>
<sequence>MGMAETRTALAAFLFMLVLISPSAAEIKSLTINSDTRPMILFEKFGFTHKGHVSIAVSSVSVGVLSSAVQPESSRLGFFLLNEESLLQVLMEIQQNPSFCVLDSHYILLLFTFRDLSPPPLASFNRSYPVTSPNEYSLFFANCAPETSVTMVVHTEAYNLESDSSRDFLSAGQTQLPSLFFLFSVSYLAFFAFWLYICYTNKRSVHRIHLLMALLLLMKALNLICAAEDKHYVKVTGLPHGWDVLFYIFQFIRVVLLFTVIVLIGTGWSFLKPFLQDREKKVLMIVIPLQVLANLASVVIGETGPFIKDWVTWNQVFLLVDIICCCAIIFPIVWSIRSLRETSKTDGKASRNLAKLTLFRQFYIVVIGYLYFTRIVVFALRTIAAYKYQWVSNAAEETASLAFYVVMFYMFRPVEKNEYFVLDEEEEEAAELALKDEDADGEFCGIEKSFDVQVGDLGALLSGASEEYAREYSIFGIACEWFKSQDQAPLICPRQLKS</sequence>
<protein>
    <recommendedName>
        <fullName evidence="12">Protein GPR107</fullName>
    </recommendedName>
</protein>
<evidence type="ECO:0000313" key="10">
    <source>
        <dbReference type="EMBL" id="RDX98823.1"/>
    </source>
</evidence>
<comment type="subcellular location">
    <subcellularLocation>
        <location evidence="1">Membrane</location>
        <topology evidence="1">Multi-pass membrane protein</topology>
    </subcellularLocation>
</comment>
<dbReference type="Pfam" id="PF06814">
    <property type="entry name" value="GOST_TM"/>
    <property type="match status" value="1"/>
</dbReference>
<evidence type="ECO:0000256" key="5">
    <source>
        <dbReference type="ARBA" id="ARBA00023136"/>
    </source>
</evidence>
<dbReference type="GO" id="GO:0005794">
    <property type="term" value="C:Golgi apparatus"/>
    <property type="evidence" value="ECO:0007669"/>
    <property type="project" value="TreeGrafter"/>
</dbReference>
<evidence type="ECO:0000259" key="8">
    <source>
        <dbReference type="Pfam" id="PF06814"/>
    </source>
</evidence>
<comment type="caution">
    <text evidence="10">The sequence shown here is derived from an EMBL/GenBank/DDBJ whole genome shotgun (WGS) entry which is preliminary data.</text>
</comment>